<feature type="domain" description="GGDEF" evidence="4">
    <location>
        <begin position="418"/>
        <end position="553"/>
    </location>
</feature>
<dbReference type="SMART" id="SM00091">
    <property type="entry name" value="PAS"/>
    <property type="match status" value="3"/>
</dbReference>
<dbReference type="SUPFAM" id="SSF55785">
    <property type="entry name" value="PYP-like sensor domain (PAS domain)"/>
    <property type="match status" value="3"/>
</dbReference>
<dbReference type="GO" id="GO:0006355">
    <property type="term" value="P:regulation of DNA-templated transcription"/>
    <property type="evidence" value="ECO:0007669"/>
    <property type="project" value="InterPro"/>
</dbReference>
<dbReference type="NCBIfam" id="TIGR00254">
    <property type="entry name" value="GGDEF"/>
    <property type="match status" value="1"/>
</dbReference>
<evidence type="ECO:0000259" key="1">
    <source>
        <dbReference type="PROSITE" id="PS50112"/>
    </source>
</evidence>
<dbReference type="RefSeq" id="WP_270042322.1">
    <property type="nucleotide sequence ID" value="NZ_JAPDOD010000022.1"/>
</dbReference>
<dbReference type="InterPro" id="IPR000700">
    <property type="entry name" value="PAS-assoc_C"/>
</dbReference>
<gene>
    <name evidence="5" type="ORF">OM076_22595</name>
</gene>
<dbReference type="Pfam" id="PF08448">
    <property type="entry name" value="PAS_4"/>
    <property type="match status" value="1"/>
</dbReference>
<name>A0A9X3S179_9ACTN</name>
<dbReference type="InterPro" id="IPR000160">
    <property type="entry name" value="GGDEF_dom"/>
</dbReference>
<dbReference type="InterPro" id="IPR001633">
    <property type="entry name" value="EAL_dom"/>
</dbReference>
<dbReference type="InterPro" id="IPR013655">
    <property type="entry name" value="PAS_fold_3"/>
</dbReference>
<dbReference type="SMART" id="SM00052">
    <property type="entry name" value="EAL"/>
    <property type="match status" value="1"/>
</dbReference>
<feature type="domain" description="PAC" evidence="2">
    <location>
        <begin position="91"/>
        <end position="143"/>
    </location>
</feature>
<dbReference type="PROSITE" id="PS50112">
    <property type="entry name" value="PAS"/>
    <property type="match status" value="2"/>
</dbReference>
<reference evidence="5" key="1">
    <citation type="submission" date="2022-10" db="EMBL/GenBank/DDBJ databases">
        <title>The WGS of Solirubrobacter ginsenosidimutans DSM 21036.</title>
        <authorList>
            <person name="Jiang Z."/>
        </authorList>
    </citation>
    <scope>NUCLEOTIDE SEQUENCE</scope>
    <source>
        <strain evidence="5">DSM 21036</strain>
    </source>
</reference>
<dbReference type="SUPFAM" id="SSF55073">
    <property type="entry name" value="Nucleotide cyclase"/>
    <property type="match status" value="1"/>
</dbReference>
<sequence>MKRRRPATSTSPRRGNAAAQRLAALVRHSPDAIIATDRRGRITAWNPGAQRLYGWRAEEAIGGPIERIVPPDREGEAADLRRRVFSGATIEDLETVRMRRDGSTVPVSISVAALRDTRGQLIGVTTIARDIADRTRAEAERARHAALVEHSADAIVAIDRDGRVTAWNHAATVLFGYTEREALGQSAAHLVPITSGDGTPPAGLIAGEVIRRETTRRRRDGSEVVIASTLSPIRDRSGRVTGAVGVSRDVTFERRAQHALQAAQARFQAAFEHAPIGMALVGLEDVVIAQANAALSQLVGYEELTGMAIRELIHPDDREAAHHALQPLRDGSSGSLAGEYRYVHRDGHVVHAEVRATPIGGDDGRYLIVQFVDVSDRRRFEGQLRRLADTDALTGLYNRRRFGEELEWVVSYAQRYGHPAALLAIDVDHFQYINDSYGHATGDELLGTVTALLRSRLRDTDIVGRLGGDEFGVILPQTALEDAEATGQALIEAAREQVHVVRDGRRVRATLSMGIRAIEPETELTFAEELAEAEIARNDAKDRGRDRFAVSGREVVGSARSRALSWVERLREALENDGFVLYEQPILDLARNRVDRSELLIRLLDADGQIVLPGAFLGAAERYGLIKAIDRWVIGGAIRLLAERHASGHERLGLDVNLSGESITDPTVMDFIAAEVRNAPIDPTCLIFEVTETAAIANVERARSLARGLADLGCQFALDDFGSGFGSFYYLKHLPFDVVKIDGDFIKELPTTRTDQLTVQAIVQIAKGLGKTTTAEFVSDDATVAMLREFGVDYAQGFHIGRPEPVRATDRLN</sequence>
<dbReference type="Pfam" id="PF08447">
    <property type="entry name" value="PAS_3"/>
    <property type="match status" value="1"/>
</dbReference>
<dbReference type="InterPro" id="IPR052155">
    <property type="entry name" value="Biofilm_reg_signaling"/>
</dbReference>
<feature type="domain" description="PAS" evidence="1">
    <location>
        <begin position="18"/>
        <end position="88"/>
    </location>
</feature>
<dbReference type="PROSITE" id="PS50883">
    <property type="entry name" value="EAL"/>
    <property type="match status" value="1"/>
</dbReference>
<dbReference type="InterPro" id="IPR013656">
    <property type="entry name" value="PAS_4"/>
</dbReference>
<dbReference type="CDD" id="cd01948">
    <property type="entry name" value="EAL"/>
    <property type="match status" value="1"/>
</dbReference>
<dbReference type="SMART" id="SM00086">
    <property type="entry name" value="PAC"/>
    <property type="match status" value="3"/>
</dbReference>
<dbReference type="Pfam" id="PF00990">
    <property type="entry name" value="GGDEF"/>
    <property type="match status" value="1"/>
</dbReference>
<comment type="caution">
    <text evidence="5">The sequence shown here is derived from an EMBL/GenBank/DDBJ whole genome shotgun (WGS) entry which is preliminary data.</text>
</comment>
<dbReference type="Pfam" id="PF00563">
    <property type="entry name" value="EAL"/>
    <property type="match status" value="1"/>
</dbReference>
<dbReference type="CDD" id="cd00130">
    <property type="entry name" value="PAS"/>
    <property type="match status" value="3"/>
</dbReference>
<dbReference type="InterPro" id="IPR000014">
    <property type="entry name" value="PAS"/>
</dbReference>
<dbReference type="InterPro" id="IPR001610">
    <property type="entry name" value="PAC"/>
</dbReference>
<dbReference type="PROSITE" id="PS50887">
    <property type="entry name" value="GGDEF"/>
    <property type="match status" value="1"/>
</dbReference>
<dbReference type="InterPro" id="IPR035965">
    <property type="entry name" value="PAS-like_dom_sf"/>
</dbReference>
<accession>A0A9X3S179</accession>
<organism evidence="5 6">
    <name type="scientific">Solirubrobacter ginsenosidimutans</name>
    <dbReference type="NCBI Taxonomy" id="490573"/>
    <lineage>
        <taxon>Bacteria</taxon>
        <taxon>Bacillati</taxon>
        <taxon>Actinomycetota</taxon>
        <taxon>Thermoleophilia</taxon>
        <taxon>Solirubrobacterales</taxon>
        <taxon>Solirubrobacteraceae</taxon>
        <taxon>Solirubrobacter</taxon>
    </lineage>
</organism>
<dbReference type="EMBL" id="JAPDOD010000022">
    <property type="protein sequence ID" value="MDA0163080.1"/>
    <property type="molecule type" value="Genomic_DNA"/>
</dbReference>
<proteinExistence type="predicted"/>
<dbReference type="Gene3D" id="3.20.20.450">
    <property type="entry name" value="EAL domain"/>
    <property type="match status" value="1"/>
</dbReference>
<dbReference type="InterPro" id="IPR035919">
    <property type="entry name" value="EAL_sf"/>
</dbReference>
<dbReference type="Gene3D" id="3.30.70.270">
    <property type="match status" value="1"/>
</dbReference>
<dbReference type="Proteomes" id="UP001149140">
    <property type="component" value="Unassembled WGS sequence"/>
</dbReference>
<dbReference type="SUPFAM" id="SSF141868">
    <property type="entry name" value="EAL domain-like"/>
    <property type="match status" value="1"/>
</dbReference>
<feature type="domain" description="PAC" evidence="2">
    <location>
        <begin position="336"/>
        <end position="386"/>
    </location>
</feature>
<dbReference type="InterPro" id="IPR013767">
    <property type="entry name" value="PAS_fold"/>
</dbReference>
<feature type="domain" description="PAS" evidence="1">
    <location>
        <begin position="140"/>
        <end position="186"/>
    </location>
</feature>
<dbReference type="InterPro" id="IPR029787">
    <property type="entry name" value="Nucleotide_cyclase"/>
</dbReference>
<evidence type="ECO:0000313" key="6">
    <source>
        <dbReference type="Proteomes" id="UP001149140"/>
    </source>
</evidence>
<evidence type="ECO:0000259" key="2">
    <source>
        <dbReference type="PROSITE" id="PS50113"/>
    </source>
</evidence>
<feature type="domain" description="EAL" evidence="3">
    <location>
        <begin position="563"/>
        <end position="813"/>
    </location>
</feature>
<dbReference type="Gene3D" id="3.30.450.20">
    <property type="entry name" value="PAS domain"/>
    <property type="match status" value="3"/>
</dbReference>
<dbReference type="PANTHER" id="PTHR44757">
    <property type="entry name" value="DIGUANYLATE CYCLASE DGCP"/>
    <property type="match status" value="1"/>
</dbReference>
<dbReference type="AlphaFoldDB" id="A0A9X3S179"/>
<protein>
    <submittedName>
        <fullName evidence="5">PAS domain S-box protein</fullName>
    </submittedName>
</protein>
<dbReference type="SMART" id="SM00267">
    <property type="entry name" value="GGDEF"/>
    <property type="match status" value="1"/>
</dbReference>
<evidence type="ECO:0000313" key="5">
    <source>
        <dbReference type="EMBL" id="MDA0163080.1"/>
    </source>
</evidence>
<dbReference type="CDD" id="cd01949">
    <property type="entry name" value="GGDEF"/>
    <property type="match status" value="1"/>
</dbReference>
<dbReference type="Pfam" id="PF00989">
    <property type="entry name" value="PAS"/>
    <property type="match status" value="1"/>
</dbReference>
<keyword evidence="6" id="KW-1185">Reference proteome</keyword>
<dbReference type="InterPro" id="IPR043128">
    <property type="entry name" value="Rev_trsase/Diguanyl_cyclase"/>
</dbReference>
<dbReference type="PANTHER" id="PTHR44757:SF2">
    <property type="entry name" value="BIOFILM ARCHITECTURE MAINTENANCE PROTEIN MBAA"/>
    <property type="match status" value="1"/>
</dbReference>
<feature type="domain" description="PAC" evidence="2">
    <location>
        <begin position="210"/>
        <end position="262"/>
    </location>
</feature>
<dbReference type="PROSITE" id="PS50113">
    <property type="entry name" value="PAC"/>
    <property type="match status" value="3"/>
</dbReference>
<evidence type="ECO:0000259" key="3">
    <source>
        <dbReference type="PROSITE" id="PS50883"/>
    </source>
</evidence>
<evidence type="ECO:0000259" key="4">
    <source>
        <dbReference type="PROSITE" id="PS50887"/>
    </source>
</evidence>
<dbReference type="NCBIfam" id="TIGR00229">
    <property type="entry name" value="sensory_box"/>
    <property type="match status" value="3"/>
</dbReference>